<proteinExistence type="predicted"/>
<keyword evidence="3" id="KW-1185">Reference proteome</keyword>
<evidence type="ECO:0000256" key="1">
    <source>
        <dbReference type="SAM" id="Phobius"/>
    </source>
</evidence>
<dbReference type="STRING" id="940190.MPTP_1425"/>
<name>F3YBH6_MELPT</name>
<sequence length="179" mass="20962">MKLIFKKISLSLIWICLIAIMIWQKDYNIPLLAGIATVIFLIWTINMSTITNLSFDWNKKKIEMNRMYEETKKTADEVEVNATTFSKTIKAFLAFNLVDLQTNGWLLNIPWRDAANFVNEAIELKKVLNEEDEEISYLLLKSKAKVIELFKMDARDFFQQIIKNMKNTFQVGLKKKTIL</sequence>
<keyword evidence="1" id="KW-0812">Transmembrane</keyword>
<reference evidence="2 3" key="1">
    <citation type="journal article" date="2011" name="J. Bacteriol.">
        <title>Complete genome sequence of Melissococcus plutonius ATCC 35311.</title>
        <authorList>
            <person name="Okumura K."/>
            <person name="Arai R."/>
            <person name="Okura M."/>
            <person name="Kirikae T."/>
            <person name="Takamatsu D."/>
            <person name="Osaki M."/>
            <person name="Miyoshi-Akiyama T."/>
        </authorList>
    </citation>
    <scope>NUCLEOTIDE SEQUENCE [LARGE SCALE GENOMIC DNA]</scope>
    <source>
        <strain evidence="3">ATCC 35311 / CIP 104052 / LMG 20360 / NCIMB 702443</strain>
    </source>
</reference>
<feature type="transmembrane region" description="Helical" evidence="1">
    <location>
        <begin position="7"/>
        <end position="23"/>
    </location>
</feature>
<accession>F3YBH6</accession>
<evidence type="ECO:0000313" key="3">
    <source>
        <dbReference type="Proteomes" id="UP000008456"/>
    </source>
</evidence>
<dbReference type="AlphaFoldDB" id="F3YBH6"/>
<reference key="2">
    <citation type="submission" date="2011-04" db="EMBL/GenBank/DDBJ databases">
        <title>Whole genome sequence of Melissococcus plutonius ATCC 35311.</title>
        <authorList>
            <person name="Okumura K."/>
            <person name="Arai R."/>
            <person name="Osaki M."/>
            <person name="Okura M."/>
            <person name="Kirikae T."/>
            <person name="Takamatsu D."/>
            <person name="Akiyama T."/>
        </authorList>
    </citation>
    <scope>NUCLEOTIDE SEQUENCE</scope>
    <source>
        <strain>ATCC 35311</strain>
    </source>
</reference>
<dbReference type="HOGENOM" id="CLU_1501799_0_0_9"/>
<protein>
    <submittedName>
        <fullName evidence="2">Uncharacterized protein</fullName>
    </submittedName>
</protein>
<dbReference type="EMBL" id="AP012200">
    <property type="protein sequence ID" value="BAK21854.1"/>
    <property type="molecule type" value="Genomic_DNA"/>
</dbReference>
<dbReference type="Proteomes" id="UP000008456">
    <property type="component" value="Chromosome"/>
</dbReference>
<keyword evidence="1" id="KW-1133">Transmembrane helix</keyword>
<dbReference type="KEGG" id="mps:MPTP_1425"/>
<gene>
    <name evidence="2" type="ordered locus">MPTP_1425</name>
</gene>
<organism evidence="2 3">
    <name type="scientific">Melissococcus plutonius (strain ATCC 35311 / DSM 29964 / CIP 104052 / LMG 20360 / NCIMB 702443)</name>
    <dbReference type="NCBI Taxonomy" id="940190"/>
    <lineage>
        <taxon>Bacteria</taxon>
        <taxon>Bacillati</taxon>
        <taxon>Bacillota</taxon>
        <taxon>Bacilli</taxon>
        <taxon>Lactobacillales</taxon>
        <taxon>Enterococcaceae</taxon>
        <taxon>Melissococcus</taxon>
    </lineage>
</organism>
<evidence type="ECO:0000313" key="2">
    <source>
        <dbReference type="EMBL" id="BAK21854.1"/>
    </source>
</evidence>
<keyword evidence="1" id="KW-0472">Membrane</keyword>
<feature type="transmembrane region" description="Helical" evidence="1">
    <location>
        <begin position="29"/>
        <end position="55"/>
    </location>
</feature>